<evidence type="ECO:0000313" key="2">
    <source>
        <dbReference type="Proteomes" id="UP001056120"/>
    </source>
</evidence>
<keyword evidence="2" id="KW-1185">Reference proteome</keyword>
<organism evidence="1 2">
    <name type="scientific">Smallanthus sonchifolius</name>
    <dbReference type="NCBI Taxonomy" id="185202"/>
    <lineage>
        <taxon>Eukaryota</taxon>
        <taxon>Viridiplantae</taxon>
        <taxon>Streptophyta</taxon>
        <taxon>Embryophyta</taxon>
        <taxon>Tracheophyta</taxon>
        <taxon>Spermatophyta</taxon>
        <taxon>Magnoliopsida</taxon>
        <taxon>eudicotyledons</taxon>
        <taxon>Gunneridae</taxon>
        <taxon>Pentapetalae</taxon>
        <taxon>asterids</taxon>
        <taxon>campanulids</taxon>
        <taxon>Asterales</taxon>
        <taxon>Asteraceae</taxon>
        <taxon>Asteroideae</taxon>
        <taxon>Heliantheae alliance</taxon>
        <taxon>Millerieae</taxon>
        <taxon>Smallanthus</taxon>
    </lineage>
</organism>
<name>A0ACB9HDM5_9ASTR</name>
<protein>
    <submittedName>
        <fullName evidence="1">Uncharacterized protein</fullName>
    </submittedName>
</protein>
<comment type="caution">
    <text evidence="1">The sequence shown here is derived from an EMBL/GenBank/DDBJ whole genome shotgun (WGS) entry which is preliminary data.</text>
</comment>
<proteinExistence type="predicted"/>
<reference evidence="1 2" key="2">
    <citation type="journal article" date="2022" name="Mol. Ecol. Resour.">
        <title>The genomes of chicory, endive, great burdock and yacon provide insights into Asteraceae paleo-polyploidization history and plant inulin production.</title>
        <authorList>
            <person name="Fan W."/>
            <person name="Wang S."/>
            <person name="Wang H."/>
            <person name="Wang A."/>
            <person name="Jiang F."/>
            <person name="Liu H."/>
            <person name="Zhao H."/>
            <person name="Xu D."/>
            <person name="Zhang Y."/>
        </authorList>
    </citation>
    <scope>NUCLEOTIDE SEQUENCE [LARGE SCALE GENOMIC DNA]</scope>
    <source>
        <strain evidence="2">cv. Yunnan</strain>
        <tissue evidence="1">Leaves</tissue>
    </source>
</reference>
<reference evidence="2" key="1">
    <citation type="journal article" date="2022" name="Mol. Ecol. Resour.">
        <title>The genomes of chicory, endive, great burdock and yacon provide insights into Asteraceae palaeo-polyploidization history and plant inulin production.</title>
        <authorList>
            <person name="Fan W."/>
            <person name="Wang S."/>
            <person name="Wang H."/>
            <person name="Wang A."/>
            <person name="Jiang F."/>
            <person name="Liu H."/>
            <person name="Zhao H."/>
            <person name="Xu D."/>
            <person name="Zhang Y."/>
        </authorList>
    </citation>
    <scope>NUCLEOTIDE SEQUENCE [LARGE SCALE GENOMIC DNA]</scope>
    <source>
        <strain evidence="2">cv. Yunnan</strain>
    </source>
</reference>
<accession>A0ACB9HDM5</accession>
<evidence type="ECO:0000313" key="1">
    <source>
        <dbReference type="EMBL" id="KAI3793667.1"/>
    </source>
</evidence>
<gene>
    <name evidence="1" type="ORF">L1987_36287</name>
</gene>
<sequence>MDIFMFFSEWRLTPLIVFSIFCIFLYTLKSNKSSMVVPPSPPKLPIIGNLHQLLAKSRHEALWQLSKEYGPVMQIHIGSKQFLIISSPAMAKQILKIQDHIFCSRPMSDAAQRLTYNYLDVAFSPQNDHWREMRKVLVTDFLGPKNARLFNRVLMTEIENIVRSIGSRPSNVAVNLNELFLATVKGMICKVAFGNNYREQPVKGPSWELMVHEAQGMLGGSLGDNFPGWLGLLIDLISRWGRKLHECFTNLDAYIDTIIDDHLNQTIEEVSDDDKDLSMLYLSYLPKRMIPVIG</sequence>
<dbReference type="Proteomes" id="UP001056120">
    <property type="component" value="Linkage Group LG12"/>
</dbReference>
<dbReference type="EMBL" id="CM042029">
    <property type="protein sequence ID" value="KAI3793667.1"/>
    <property type="molecule type" value="Genomic_DNA"/>
</dbReference>